<dbReference type="RefSeq" id="WP_266278602.1">
    <property type="nucleotide sequence ID" value="NZ_JAPKNF010000001.1"/>
</dbReference>
<accession>A0ABU0M8Y7</accession>
<keyword evidence="2" id="KW-1185">Reference proteome</keyword>
<reference evidence="1 2" key="1">
    <citation type="submission" date="2023-07" db="EMBL/GenBank/DDBJ databases">
        <title>Genomic Encyclopedia of Type Strains, Phase IV (KMG-IV): sequencing the most valuable type-strain genomes for metagenomic binning, comparative biology and taxonomic classification.</title>
        <authorList>
            <person name="Goeker M."/>
        </authorList>
    </citation>
    <scope>NUCLEOTIDE SEQUENCE [LARGE SCALE GENOMIC DNA]</scope>
    <source>
        <strain evidence="1 2">B1-1</strain>
    </source>
</reference>
<dbReference type="EMBL" id="JAUSWJ010000001">
    <property type="protein sequence ID" value="MDQ0517228.1"/>
    <property type="molecule type" value="Genomic_DNA"/>
</dbReference>
<organism evidence="1 2">
    <name type="scientific">Kaistia geumhonensis</name>
    <dbReference type="NCBI Taxonomy" id="410839"/>
    <lineage>
        <taxon>Bacteria</taxon>
        <taxon>Pseudomonadati</taxon>
        <taxon>Pseudomonadota</taxon>
        <taxon>Alphaproteobacteria</taxon>
        <taxon>Hyphomicrobiales</taxon>
        <taxon>Kaistiaceae</taxon>
        <taxon>Kaistia</taxon>
    </lineage>
</organism>
<evidence type="ECO:0000313" key="2">
    <source>
        <dbReference type="Proteomes" id="UP001223743"/>
    </source>
</evidence>
<proteinExistence type="predicted"/>
<protein>
    <submittedName>
        <fullName evidence="1">Uncharacterized protein</fullName>
    </submittedName>
</protein>
<name>A0ABU0M8Y7_9HYPH</name>
<dbReference type="Proteomes" id="UP001223743">
    <property type="component" value="Unassembled WGS sequence"/>
</dbReference>
<gene>
    <name evidence="1" type="ORF">QO015_002841</name>
</gene>
<evidence type="ECO:0000313" key="1">
    <source>
        <dbReference type="EMBL" id="MDQ0517228.1"/>
    </source>
</evidence>
<sequence length="257" mass="25779">MTATLTTKQIKDGAGNVFVQRVLDVSGTGEGPFLPLTGLADPDGDGPIDVEALANAILAKLSADPATQTTLAALLAAVQAQKTGAAGDPQVSVGPAKIVTATLTRPADTATYATGDLIANSTSAGSVTPIAIAAARANDATGMVRKVRLATSNAAWANNTVRVHLFRSAPTSSVGDNGVFAGSVNGIASVHLGYLDVTFDAAFSDGVKGEGVPNAGSEINFDPASGTANIYALLEVRGAYVPASGQTFALALEVLQN</sequence>
<comment type="caution">
    <text evidence="1">The sequence shown here is derived from an EMBL/GenBank/DDBJ whole genome shotgun (WGS) entry which is preliminary data.</text>
</comment>